<keyword evidence="3 5" id="KW-0378">Hydrolase</keyword>
<gene>
    <name evidence="10" type="ORF">H9X71_01090</name>
</gene>
<feature type="binding site" evidence="7">
    <location>
        <begin position="346"/>
        <end position="347"/>
    </location>
    <ligand>
        <name>substrate</name>
    </ligand>
</feature>
<evidence type="ECO:0000256" key="4">
    <source>
        <dbReference type="ARBA" id="ARBA00023295"/>
    </source>
</evidence>
<dbReference type="Proteomes" id="UP000516660">
    <property type="component" value="Chromosome"/>
</dbReference>
<evidence type="ECO:0000313" key="10">
    <source>
        <dbReference type="EMBL" id="QOD43997.1"/>
    </source>
</evidence>
<dbReference type="AlphaFoldDB" id="A0A7L7Z2T2"/>
<feature type="binding site" evidence="7">
    <location>
        <position position="524"/>
    </location>
    <ligand>
        <name>substrate</name>
    </ligand>
</feature>
<evidence type="ECO:0000259" key="8">
    <source>
        <dbReference type="Pfam" id="PF16874"/>
    </source>
</evidence>
<dbReference type="Gene3D" id="3.20.20.70">
    <property type="entry name" value="Aldolase class I"/>
    <property type="match status" value="1"/>
</dbReference>
<feature type="domain" description="Glycosyl hydrolase family 36 N-terminal" evidence="9">
    <location>
        <begin position="25"/>
        <end position="269"/>
    </location>
</feature>
<dbReference type="SUPFAM" id="SSF51445">
    <property type="entry name" value="(Trans)glycosidases"/>
    <property type="match status" value="1"/>
</dbReference>
<dbReference type="InterPro" id="IPR013785">
    <property type="entry name" value="Aldolase_TIM"/>
</dbReference>
<comment type="similarity">
    <text evidence="5">Belongs to the glycosyl hydrolase.</text>
</comment>
<dbReference type="InterPro" id="IPR000111">
    <property type="entry name" value="Glyco_hydro_27/36_CS"/>
</dbReference>
<dbReference type="KEGG" id="czh:H9X71_01090"/>
<feature type="domain" description="Glycosyl hydrolase family 36 C-terminal" evidence="8">
    <location>
        <begin position="629"/>
        <end position="714"/>
    </location>
</feature>
<dbReference type="InterPro" id="IPR031705">
    <property type="entry name" value="Glyco_hydro_36_C"/>
</dbReference>
<dbReference type="InterPro" id="IPR050985">
    <property type="entry name" value="Alpha-glycosidase_related"/>
</dbReference>
<feature type="active site" description="Proton donor" evidence="6">
    <location>
        <position position="524"/>
    </location>
</feature>
<comment type="catalytic activity">
    <reaction evidence="1 5">
        <text>Hydrolysis of terminal, non-reducing alpha-D-galactose residues in alpha-D-galactosides, including galactose oligosaccharides, galactomannans and galactolipids.</text>
        <dbReference type="EC" id="3.2.1.22"/>
    </reaction>
</comment>
<dbReference type="GO" id="GO:0004557">
    <property type="term" value="F:alpha-galactosidase activity"/>
    <property type="evidence" value="ECO:0007669"/>
    <property type="project" value="UniProtKB-UniRule"/>
</dbReference>
<evidence type="ECO:0000256" key="1">
    <source>
        <dbReference type="ARBA" id="ARBA00001255"/>
    </source>
</evidence>
<name>A0A7L7Z2T2_9MICO</name>
<organism evidence="10 11">
    <name type="scientific">Clavibacter zhangzhiyongii</name>
    <dbReference type="NCBI Taxonomy" id="2768071"/>
    <lineage>
        <taxon>Bacteria</taxon>
        <taxon>Bacillati</taxon>
        <taxon>Actinomycetota</taxon>
        <taxon>Actinomycetes</taxon>
        <taxon>Micrococcales</taxon>
        <taxon>Microbacteriaceae</taxon>
        <taxon>Clavibacter</taxon>
    </lineage>
</organism>
<dbReference type="PIRSF" id="PIRSF005536">
    <property type="entry name" value="Agal"/>
    <property type="match status" value="1"/>
</dbReference>
<feature type="binding site" evidence="7">
    <location>
        <position position="423"/>
    </location>
    <ligand>
        <name>substrate</name>
    </ligand>
</feature>
<dbReference type="PRINTS" id="PR00743">
    <property type="entry name" value="GLHYDRLASE36"/>
</dbReference>
<dbReference type="PROSITE" id="PS00512">
    <property type="entry name" value="ALPHA_GALACTOSIDASE"/>
    <property type="match status" value="1"/>
</dbReference>
<dbReference type="RefSeq" id="WP_191147933.1">
    <property type="nucleotide sequence ID" value="NZ_CP061274.1"/>
</dbReference>
<feature type="active site" description="Nucleophile" evidence="6">
    <location>
        <position position="458"/>
    </location>
</feature>
<dbReference type="InterPro" id="IPR031704">
    <property type="entry name" value="Glyco_hydro_36_N"/>
</dbReference>
<dbReference type="InterPro" id="IPR002252">
    <property type="entry name" value="Glyco_hydro_36"/>
</dbReference>
<dbReference type="EC" id="3.2.1.22" evidence="2 5"/>
<keyword evidence="4 5" id="KW-0326">Glycosidase</keyword>
<dbReference type="Gene3D" id="2.70.98.60">
    <property type="entry name" value="alpha-galactosidase from lactobacil brevis"/>
    <property type="match status" value="1"/>
</dbReference>
<dbReference type="Pfam" id="PF16875">
    <property type="entry name" value="Glyco_hydro_36N"/>
    <property type="match status" value="1"/>
</dbReference>
<feature type="binding site" evidence="7">
    <location>
        <position position="184"/>
    </location>
    <ligand>
        <name>substrate</name>
    </ligand>
</feature>
<dbReference type="Pfam" id="PF02065">
    <property type="entry name" value="Melibiase"/>
    <property type="match status" value="1"/>
</dbReference>
<proteinExistence type="inferred from homology"/>
<evidence type="ECO:0000256" key="6">
    <source>
        <dbReference type="PIRSR" id="PIRSR005536-1"/>
    </source>
</evidence>
<accession>A0A7L7Z2T2</accession>
<protein>
    <recommendedName>
        <fullName evidence="2 5">Alpha-galactosidase</fullName>
        <ecNumber evidence="2 5">3.2.1.22</ecNumber>
    </recommendedName>
</protein>
<dbReference type="CDD" id="cd14791">
    <property type="entry name" value="GH36"/>
    <property type="match status" value="1"/>
</dbReference>
<dbReference type="EMBL" id="CP061274">
    <property type="protein sequence ID" value="QOD43997.1"/>
    <property type="molecule type" value="Genomic_DNA"/>
</dbReference>
<evidence type="ECO:0000256" key="7">
    <source>
        <dbReference type="PIRSR" id="PIRSR005536-2"/>
    </source>
</evidence>
<feature type="binding site" evidence="7">
    <location>
        <position position="502"/>
    </location>
    <ligand>
        <name>substrate</name>
    </ligand>
</feature>
<evidence type="ECO:0000259" key="9">
    <source>
        <dbReference type="Pfam" id="PF16875"/>
    </source>
</evidence>
<dbReference type="InterPro" id="IPR017853">
    <property type="entry name" value="GH"/>
</dbReference>
<sequence length="734" mass="79663">MPLPRVIHLAVDGVSVLLTQADDALPVVAHWGPRIHASDEELATYARTPDRPGMVGGSDRPYEPTMLPENGSGWGALPGIRAHRAGTAWSPRLAVTGVRVDGGALAPGAVAQRAGGSVVVEAADAWAGIGVQLEIDLTPSGVLRTRAVVRNDAADGEPLEVIGVDPSFRVPIEAREILDFSGRWGTERVPQRHPVVMGEHTRSSRRGRTGLDATTVVAIGTPGFDAEAGRVWLCHVGIGGNHRHTVERTDGHLAFRGGELLLPGEVRLAPGAEYASPWIHGAFGHGLDDAAARYHGLLRQVSRSSRRPRPVTMNVWEAVHFDQDLATLADLADRAAALGVERYVVDDGWFRGRRDDRAGLGDWTPDPAAWPDGLGPLAEHVRGLGMELGLWVEPEMVNEDSDLARARPDWILRARPELPPRFRFQQVLDLTNPDAFAHILDALDRLVRDLGVAYLKWDHNRDLIEAGHPASGTPAVHEQTLAVYALMDELRVRHPELEIESCASGGGRIDLGILARTDRVHTSDNHDPLDRSRMLRWTGLLVPPEMLGSHVASPVSEATGRWSDLHTRCGIAFLGHFGVEWDIRTLDEDEERVLARWISAYREHRGLIATGRVVGAGDFDPDAPSIRGVVAVDGSEAIYTIVTAGPSPDSRRRIRLPGLLAEARYRVEAARPGSLGPGWLSPRWFDETVELGSDAEAPSYSGSLLREAGLELQTAHGERVLVLRLVRIDAGAAA</sequence>
<dbReference type="PANTHER" id="PTHR43053:SF3">
    <property type="entry name" value="ALPHA-GALACTOSIDASE C-RELATED"/>
    <property type="match status" value="1"/>
</dbReference>
<dbReference type="InterPro" id="IPR038417">
    <property type="entry name" value="Alpga-gal_N_sf"/>
</dbReference>
<evidence type="ECO:0000256" key="5">
    <source>
        <dbReference type="PIRNR" id="PIRNR005536"/>
    </source>
</evidence>
<dbReference type="PANTHER" id="PTHR43053">
    <property type="entry name" value="GLYCOSIDASE FAMILY 31"/>
    <property type="match status" value="1"/>
</dbReference>
<keyword evidence="11" id="KW-1185">Reference proteome</keyword>
<evidence type="ECO:0000256" key="2">
    <source>
        <dbReference type="ARBA" id="ARBA00012755"/>
    </source>
</evidence>
<dbReference type="GO" id="GO:0016052">
    <property type="term" value="P:carbohydrate catabolic process"/>
    <property type="evidence" value="ECO:0007669"/>
    <property type="project" value="InterPro"/>
</dbReference>
<dbReference type="Pfam" id="PF16874">
    <property type="entry name" value="Glyco_hydro_36C"/>
    <property type="match status" value="1"/>
</dbReference>
<feature type="binding site" evidence="7">
    <location>
        <begin position="456"/>
        <end position="460"/>
    </location>
    <ligand>
        <name>substrate</name>
    </ligand>
</feature>
<evidence type="ECO:0000313" key="11">
    <source>
        <dbReference type="Proteomes" id="UP000516660"/>
    </source>
</evidence>
<reference evidence="10 11" key="1">
    <citation type="submission" date="2020-08" db="EMBL/GenBank/DDBJ databases">
        <title>Description of Clavibacter zhangzhiyonge sp. nov., a phytopathogenic actinobacterium isolated from barley seeds, causing leaf brown spot and decline.</title>
        <authorList>
            <person name="Tian Q."/>
            <person name="Chuan J."/>
            <person name="Zhao W."/>
            <person name="Li X."/>
        </authorList>
    </citation>
    <scope>NUCLEOTIDE SEQUENCE [LARGE SCALE GENOMIC DNA]</scope>
    <source>
        <strain evidence="10 11">DM1</strain>
    </source>
</reference>
<evidence type="ECO:0000256" key="3">
    <source>
        <dbReference type="ARBA" id="ARBA00022801"/>
    </source>
</evidence>